<keyword evidence="9" id="KW-1185">Reference proteome</keyword>
<dbReference type="Pfam" id="PF01554">
    <property type="entry name" value="MatE"/>
    <property type="match status" value="2"/>
</dbReference>
<gene>
    <name evidence="8" type="ORF">FPHYL_7256</name>
</gene>
<sequence length="686" mass="75474">MSLPTSSPFNSDEERRGRRHSIFADFIPDDLTFPPPFIDPTPNVEEILNRDIDECSSGDEHRDEEAIEDPRYVNETDVQLAFHPTGIAFGQGFSTVPPSSIDIPPPNPHDFEQSLRAEVSLLRDNDIIPPRHPPTGWKTTKVGRLYRHLFSTRVHDHDKPLFASDDSGETTPLLRERVVRFDGIPPTPGPDEVHKRWEEALASHKIDTTWQRETKTLIQYALPLIVTFLLHYSVTVASVLTVGRLGMEELASVNLATMTASITYYVPVQGLATCLDTLCAQAYGSGHKHLVGLQAQRMTWLLWIIMIPIAVVWWFSEPILAAAVGPGRTTQLAALYMRILIAGMPGVSAFESAKRFVQSQGLFHATTYTLFVGAPLSFLQNWLFVFKLGWGFPGAAIAMAVTHNLLPILLILYVRLFEGYECWKGFSRKAFTNWGEFTSDPNNTRFLTLAGPMIKLALPGMIMIEAQFSVLEILTIAAGRFGTAQLAAQGVLVTVTSMSFNIPFPLAIATSTRVANLIGADLSKAARVTAKVAIFAALIVGSINLTIFTTLRKQIPAVFTEDEQVIDIASSVILVCAVMQIFDALAAVSHGLLRGIGRQSIGSYANLFAYYVVALPIALGTSFGLGWGLAGLWVGLTAGLAVVSGLEAMYLYVTDWEEAVKQAEARMRTETNRRRSSLSGLSQERH</sequence>
<dbReference type="GO" id="GO:0042910">
    <property type="term" value="F:xenobiotic transmembrane transporter activity"/>
    <property type="evidence" value="ECO:0007669"/>
    <property type="project" value="InterPro"/>
</dbReference>
<evidence type="ECO:0000256" key="2">
    <source>
        <dbReference type="ARBA" id="ARBA00010199"/>
    </source>
</evidence>
<dbReference type="PANTHER" id="PTHR11206">
    <property type="entry name" value="MULTIDRUG RESISTANCE PROTEIN"/>
    <property type="match status" value="1"/>
</dbReference>
<name>A0A8H5JNU2_9HYPO</name>
<evidence type="ECO:0000256" key="3">
    <source>
        <dbReference type="ARBA" id="ARBA00022692"/>
    </source>
</evidence>
<keyword evidence="4 7" id="KW-1133">Transmembrane helix</keyword>
<protein>
    <submittedName>
        <fullName evidence="8">Ethionine resistance</fullName>
    </submittedName>
</protein>
<proteinExistence type="inferred from homology"/>
<dbReference type="OrthoDB" id="2126698at2759"/>
<feature type="transmembrane region" description="Helical" evidence="7">
    <location>
        <begin position="605"/>
        <end position="627"/>
    </location>
</feature>
<feature type="compositionally biased region" description="Polar residues" evidence="6">
    <location>
        <begin position="677"/>
        <end position="686"/>
    </location>
</feature>
<dbReference type="GO" id="GO:0015297">
    <property type="term" value="F:antiporter activity"/>
    <property type="evidence" value="ECO:0007669"/>
    <property type="project" value="InterPro"/>
</dbReference>
<comment type="similarity">
    <text evidence="2">Belongs to the multi antimicrobial extrusion (MATE) (TC 2.A.66.1) family.</text>
</comment>
<dbReference type="GO" id="GO:0016020">
    <property type="term" value="C:membrane"/>
    <property type="evidence" value="ECO:0007669"/>
    <property type="project" value="UniProtKB-SubCell"/>
</dbReference>
<dbReference type="InterPro" id="IPR002528">
    <property type="entry name" value="MATE_fam"/>
</dbReference>
<reference evidence="8 9" key="1">
    <citation type="submission" date="2020-05" db="EMBL/GenBank/DDBJ databases">
        <title>Identification and distribution of gene clusters putatively required for synthesis of sphingolipid metabolism inhibitors in phylogenetically diverse species of the filamentous fungus Fusarium.</title>
        <authorList>
            <person name="Kim H.-S."/>
            <person name="Busman M."/>
            <person name="Brown D.W."/>
            <person name="Divon H."/>
            <person name="Uhlig S."/>
            <person name="Proctor R.H."/>
        </authorList>
    </citation>
    <scope>NUCLEOTIDE SEQUENCE [LARGE SCALE GENOMIC DNA]</scope>
    <source>
        <strain evidence="8 9">NRRL 13617</strain>
    </source>
</reference>
<feature type="transmembrane region" description="Helical" evidence="7">
    <location>
        <begin position="220"/>
        <end position="242"/>
    </location>
</feature>
<evidence type="ECO:0000256" key="4">
    <source>
        <dbReference type="ARBA" id="ARBA00022989"/>
    </source>
</evidence>
<evidence type="ECO:0000256" key="6">
    <source>
        <dbReference type="SAM" id="MobiDB-lite"/>
    </source>
</evidence>
<keyword evidence="5 7" id="KW-0472">Membrane</keyword>
<dbReference type="GO" id="GO:1990961">
    <property type="term" value="P:xenobiotic detoxification by transmembrane export across the plasma membrane"/>
    <property type="evidence" value="ECO:0007669"/>
    <property type="project" value="InterPro"/>
</dbReference>
<feature type="transmembrane region" description="Helical" evidence="7">
    <location>
        <begin position="532"/>
        <end position="551"/>
    </location>
</feature>
<evidence type="ECO:0000256" key="1">
    <source>
        <dbReference type="ARBA" id="ARBA00004141"/>
    </source>
</evidence>
<evidence type="ECO:0000313" key="8">
    <source>
        <dbReference type="EMBL" id="KAF5558915.1"/>
    </source>
</evidence>
<accession>A0A8H5JNU2</accession>
<feature type="transmembrane region" description="Helical" evidence="7">
    <location>
        <begin position="571"/>
        <end position="593"/>
    </location>
</feature>
<dbReference type="InterPro" id="IPR045069">
    <property type="entry name" value="MATE_euk"/>
</dbReference>
<feature type="transmembrane region" description="Helical" evidence="7">
    <location>
        <begin position="365"/>
        <end position="384"/>
    </location>
</feature>
<dbReference type="Proteomes" id="UP000582016">
    <property type="component" value="Unassembled WGS sequence"/>
</dbReference>
<feature type="transmembrane region" description="Helical" evidence="7">
    <location>
        <begin position="335"/>
        <end position="353"/>
    </location>
</feature>
<dbReference type="CDD" id="cd13132">
    <property type="entry name" value="MATE_eukaryotic"/>
    <property type="match status" value="1"/>
</dbReference>
<dbReference type="NCBIfam" id="TIGR00797">
    <property type="entry name" value="matE"/>
    <property type="match status" value="1"/>
</dbReference>
<dbReference type="AlphaFoldDB" id="A0A8H5JNU2"/>
<evidence type="ECO:0000256" key="5">
    <source>
        <dbReference type="ARBA" id="ARBA00023136"/>
    </source>
</evidence>
<feature type="transmembrane region" description="Helical" evidence="7">
    <location>
        <begin position="390"/>
        <end position="414"/>
    </location>
</feature>
<evidence type="ECO:0000256" key="7">
    <source>
        <dbReference type="SAM" id="Phobius"/>
    </source>
</evidence>
<feature type="transmembrane region" description="Helical" evidence="7">
    <location>
        <begin position="298"/>
        <end position="315"/>
    </location>
</feature>
<feature type="region of interest" description="Disordered" evidence="6">
    <location>
        <begin position="667"/>
        <end position="686"/>
    </location>
</feature>
<feature type="transmembrane region" description="Helical" evidence="7">
    <location>
        <begin position="633"/>
        <end position="653"/>
    </location>
</feature>
<organism evidence="8 9">
    <name type="scientific">Fusarium phyllophilum</name>
    <dbReference type="NCBI Taxonomy" id="47803"/>
    <lineage>
        <taxon>Eukaryota</taxon>
        <taxon>Fungi</taxon>
        <taxon>Dikarya</taxon>
        <taxon>Ascomycota</taxon>
        <taxon>Pezizomycotina</taxon>
        <taxon>Sordariomycetes</taxon>
        <taxon>Hypocreomycetidae</taxon>
        <taxon>Hypocreales</taxon>
        <taxon>Nectriaceae</taxon>
        <taxon>Fusarium</taxon>
        <taxon>Fusarium fujikuroi species complex</taxon>
    </lineage>
</organism>
<comment type="caution">
    <text evidence="8">The sequence shown here is derived from an EMBL/GenBank/DDBJ whole genome shotgun (WGS) entry which is preliminary data.</text>
</comment>
<dbReference type="EMBL" id="JAAOAQ010000263">
    <property type="protein sequence ID" value="KAF5558915.1"/>
    <property type="molecule type" value="Genomic_DNA"/>
</dbReference>
<evidence type="ECO:0000313" key="9">
    <source>
        <dbReference type="Proteomes" id="UP000582016"/>
    </source>
</evidence>
<comment type="subcellular location">
    <subcellularLocation>
        <location evidence="1">Membrane</location>
        <topology evidence="1">Multi-pass membrane protein</topology>
    </subcellularLocation>
</comment>
<keyword evidence="3 7" id="KW-0812">Transmembrane</keyword>